<dbReference type="CDD" id="cd02440">
    <property type="entry name" value="AdoMet_MTases"/>
    <property type="match status" value="1"/>
</dbReference>
<feature type="domain" description="Methyltransferase" evidence="1">
    <location>
        <begin position="25"/>
        <end position="123"/>
    </location>
</feature>
<keyword evidence="3" id="KW-1185">Reference proteome</keyword>
<protein>
    <submittedName>
        <fullName evidence="2">Class I SAM-dependent methyltransferase</fullName>
        <ecNumber evidence="2">2.1.-.-</ecNumber>
    </submittedName>
</protein>
<dbReference type="Proteomes" id="UP001494902">
    <property type="component" value="Unassembled WGS sequence"/>
</dbReference>
<name>A0ABV1K947_9PSEU</name>
<evidence type="ECO:0000313" key="2">
    <source>
        <dbReference type="EMBL" id="MEQ3551006.1"/>
    </source>
</evidence>
<dbReference type="EC" id="2.1.-.-" evidence="2"/>
<dbReference type="InterPro" id="IPR041698">
    <property type="entry name" value="Methyltransf_25"/>
</dbReference>
<evidence type="ECO:0000259" key="1">
    <source>
        <dbReference type="Pfam" id="PF13649"/>
    </source>
</evidence>
<organism evidence="2 3">
    <name type="scientific">Pseudonocardia nematodicida</name>
    <dbReference type="NCBI Taxonomy" id="1206997"/>
    <lineage>
        <taxon>Bacteria</taxon>
        <taxon>Bacillati</taxon>
        <taxon>Actinomycetota</taxon>
        <taxon>Actinomycetes</taxon>
        <taxon>Pseudonocardiales</taxon>
        <taxon>Pseudonocardiaceae</taxon>
        <taxon>Pseudonocardia</taxon>
    </lineage>
</organism>
<dbReference type="GO" id="GO:0008168">
    <property type="term" value="F:methyltransferase activity"/>
    <property type="evidence" value="ECO:0007669"/>
    <property type="project" value="UniProtKB-KW"/>
</dbReference>
<reference evidence="2 3" key="1">
    <citation type="submission" date="2024-03" db="EMBL/GenBank/DDBJ databases">
        <title>Draft genome sequence of Pseudonocardia nematodicida JCM 31783.</title>
        <authorList>
            <person name="Butdee W."/>
            <person name="Duangmal K."/>
        </authorList>
    </citation>
    <scope>NUCLEOTIDE SEQUENCE [LARGE SCALE GENOMIC DNA]</scope>
    <source>
        <strain evidence="2 3">JCM 31783</strain>
    </source>
</reference>
<proteinExistence type="predicted"/>
<sequence>MAGRVVPERVRFAAAVVDPGASARVLEIGCGPGAAAEVLCPRLTGGGRMLAVDRSTVAVARTTERNAVHVANGVLEVRPSTLAGLEVPGSSVDIAFTVNVNLFWTGDPGAELAVLRRALTPGGVLHVLYEGPPPAAVTAGLERHGWSVEPVAGDGGAGVTARPR</sequence>
<dbReference type="GO" id="GO:0032259">
    <property type="term" value="P:methylation"/>
    <property type="evidence" value="ECO:0007669"/>
    <property type="project" value="UniProtKB-KW"/>
</dbReference>
<dbReference type="Gene3D" id="3.40.50.150">
    <property type="entry name" value="Vaccinia Virus protein VP39"/>
    <property type="match status" value="1"/>
</dbReference>
<dbReference type="InterPro" id="IPR029063">
    <property type="entry name" value="SAM-dependent_MTases_sf"/>
</dbReference>
<comment type="caution">
    <text evidence="2">The sequence shown here is derived from an EMBL/GenBank/DDBJ whole genome shotgun (WGS) entry which is preliminary data.</text>
</comment>
<evidence type="ECO:0000313" key="3">
    <source>
        <dbReference type="Proteomes" id="UP001494902"/>
    </source>
</evidence>
<dbReference type="EMBL" id="JBEDNQ010000004">
    <property type="protein sequence ID" value="MEQ3551006.1"/>
    <property type="molecule type" value="Genomic_DNA"/>
</dbReference>
<keyword evidence="2" id="KW-0808">Transferase</keyword>
<keyword evidence="2" id="KW-0489">Methyltransferase</keyword>
<gene>
    <name evidence="2" type="ORF">WIS52_11030</name>
</gene>
<dbReference type="SUPFAM" id="SSF53335">
    <property type="entry name" value="S-adenosyl-L-methionine-dependent methyltransferases"/>
    <property type="match status" value="1"/>
</dbReference>
<dbReference type="RefSeq" id="WP_349298082.1">
    <property type="nucleotide sequence ID" value="NZ_JBEDNQ010000004.1"/>
</dbReference>
<accession>A0ABV1K947</accession>
<dbReference type="Pfam" id="PF13649">
    <property type="entry name" value="Methyltransf_25"/>
    <property type="match status" value="1"/>
</dbReference>